<feature type="region of interest" description="Disordered" evidence="5">
    <location>
        <begin position="149"/>
        <end position="248"/>
    </location>
</feature>
<gene>
    <name evidence="7" type="ORF">C9374_001340</name>
</gene>
<evidence type="ECO:0000256" key="3">
    <source>
        <dbReference type="ARBA" id="ARBA00022833"/>
    </source>
</evidence>
<dbReference type="InterPro" id="IPR003604">
    <property type="entry name" value="Matrin/U1-like-C_Znf_C2H2"/>
</dbReference>
<dbReference type="Pfam" id="PF06220">
    <property type="entry name" value="zf-U1"/>
    <property type="match status" value="1"/>
</dbReference>
<dbReference type="GO" id="GO:0008270">
    <property type="term" value="F:zinc ion binding"/>
    <property type="evidence" value="ECO:0007669"/>
    <property type="project" value="UniProtKB-KW"/>
</dbReference>
<accession>A0AA88KNM4</accession>
<dbReference type="SUPFAM" id="SSF57667">
    <property type="entry name" value="beta-beta-alpha zinc fingers"/>
    <property type="match status" value="1"/>
</dbReference>
<keyword evidence="2" id="KW-0863">Zinc-finger</keyword>
<dbReference type="GO" id="GO:0071011">
    <property type="term" value="C:precatalytic spliceosome"/>
    <property type="evidence" value="ECO:0007669"/>
    <property type="project" value="TreeGrafter"/>
</dbReference>
<evidence type="ECO:0000256" key="1">
    <source>
        <dbReference type="ARBA" id="ARBA00022723"/>
    </source>
</evidence>
<dbReference type="InterPro" id="IPR036236">
    <property type="entry name" value="Znf_C2H2_sf"/>
</dbReference>
<feature type="region of interest" description="Disordered" evidence="5">
    <location>
        <begin position="265"/>
        <end position="345"/>
    </location>
</feature>
<dbReference type="InterPro" id="IPR013085">
    <property type="entry name" value="U1-CZ_Znf_C2H2"/>
</dbReference>
<sequence length="345" mass="39522">MSTPSWKPKGNTFCKYCQQWIRDTPSEQKRHERSKHHVINVQNYIRNQQQQERNVEKEQQRNRKLLDNIEKRVSKNINNDESSNPYFQQFLKHQEEMQKIPLLPPPIHLISSQQPPQQQSELANENIVETEEKFEPESFEHNDLPLSTLVSSSDATEQKTSFVKSKHTKKSVKTSSAPAEIGGYYDDPNYFYYEQDDEEESKEESSKASEASEAIEQKQEANKDIPVVKTQTSSSWKNKYATSYSTSSNTTFGQWEVVSVAKREPVTSNNEASQLSFATSAGDNFKNDDSLTHEEDTLGGSYTHTDKKRKFNASTSADLSSTKKVKSEDSTQPKKPISFSLSRKK</sequence>
<keyword evidence="3" id="KW-0862">Zinc</keyword>
<dbReference type="Gene3D" id="3.30.160.60">
    <property type="entry name" value="Classic Zinc Finger"/>
    <property type="match status" value="1"/>
</dbReference>
<feature type="compositionally biased region" description="Basic and acidic residues" evidence="5">
    <location>
        <begin position="285"/>
        <end position="296"/>
    </location>
</feature>
<feature type="compositionally biased region" description="Polar residues" evidence="5">
    <location>
        <begin position="229"/>
        <end position="241"/>
    </location>
</feature>
<dbReference type="RefSeq" id="XP_044551738.1">
    <property type="nucleotide sequence ID" value="XM_044689270.1"/>
</dbReference>
<dbReference type="SMART" id="SM00451">
    <property type="entry name" value="ZnF_U1"/>
    <property type="match status" value="1"/>
</dbReference>
<keyword evidence="4" id="KW-0175">Coiled coil</keyword>
<dbReference type="Proteomes" id="UP000816034">
    <property type="component" value="Unassembled WGS sequence"/>
</dbReference>
<feature type="compositionally biased region" description="Polar residues" evidence="5">
    <location>
        <begin position="266"/>
        <end position="282"/>
    </location>
</feature>
<reference evidence="7 8" key="1">
    <citation type="journal article" date="2018" name="BMC Genomics">
        <title>The genome of Naegleria lovaniensis, the basis for a comparative approach to unravel pathogenicity factors of the human pathogenic amoeba N. fowleri.</title>
        <authorList>
            <person name="Liechti N."/>
            <person name="Schurch N."/>
            <person name="Bruggmann R."/>
            <person name="Wittwer M."/>
        </authorList>
    </citation>
    <scope>NUCLEOTIDE SEQUENCE [LARGE SCALE GENOMIC DNA]</scope>
    <source>
        <strain evidence="7 8">ATCC 30569</strain>
    </source>
</reference>
<proteinExistence type="predicted"/>
<evidence type="ECO:0000313" key="8">
    <source>
        <dbReference type="Proteomes" id="UP000816034"/>
    </source>
</evidence>
<dbReference type="AlphaFoldDB" id="A0AA88KNM4"/>
<evidence type="ECO:0000256" key="5">
    <source>
        <dbReference type="SAM" id="MobiDB-lite"/>
    </source>
</evidence>
<protein>
    <recommendedName>
        <fullName evidence="6">U1-type domain-containing protein</fullName>
    </recommendedName>
</protein>
<evidence type="ECO:0000256" key="2">
    <source>
        <dbReference type="ARBA" id="ARBA00022771"/>
    </source>
</evidence>
<evidence type="ECO:0000313" key="7">
    <source>
        <dbReference type="EMBL" id="KAG2387746.1"/>
    </source>
</evidence>
<name>A0AA88KNM4_NAELO</name>
<dbReference type="PANTHER" id="PTHR13173">
    <property type="entry name" value="WW DOMAIN BINDING PROTEIN 4"/>
    <property type="match status" value="1"/>
</dbReference>
<keyword evidence="8" id="KW-1185">Reference proteome</keyword>
<organism evidence="7 8">
    <name type="scientific">Naegleria lovaniensis</name>
    <name type="common">Amoeba</name>
    <dbReference type="NCBI Taxonomy" id="51637"/>
    <lineage>
        <taxon>Eukaryota</taxon>
        <taxon>Discoba</taxon>
        <taxon>Heterolobosea</taxon>
        <taxon>Tetramitia</taxon>
        <taxon>Eutetramitia</taxon>
        <taxon>Vahlkampfiidae</taxon>
        <taxon>Naegleria</taxon>
    </lineage>
</organism>
<feature type="coiled-coil region" evidence="4">
    <location>
        <begin position="41"/>
        <end position="68"/>
    </location>
</feature>
<dbReference type="PANTHER" id="PTHR13173:SF10">
    <property type="entry name" value="WW DOMAIN-BINDING PROTEIN 4"/>
    <property type="match status" value="1"/>
</dbReference>
<feature type="compositionally biased region" description="Polar residues" evidence="5">
    <location>
        <begin position="312"/>
        <end position="322"/>
    </location>
</feature>
<dbReference type="InterPro" id="IPR040023">
    <property type="entry name" value="WBP4"/>
</dbReference>
<dbReference type="GeneID" id="68093796"/>
<comment type="caution">
    <text evidence="7">The sequence shown here is derived from an EMBL/GenBank/DDBJ whole genome shotgun (WGS) entry which is preliminary data.</text>
</comment>
<dbReference type="GO" id="GO:0000398">
    <property type="term" value="P:mRNA splicing, via spliceosome"/>
    <property type="evidence" value="ECO:0007669"/>
    <property type="project" value="InterPro"/>
</dbReference>
<dbReference type="EMBL" id="PYSW02000012">
    <property type="protein sequence ID" value="KAG2387746.1"/>
    <property type="molecule type" value="Genomic_DNA"/>
</dbReference>
<evidence type="ECO:0000259" key="6">
    <source>
        <dbReference type="SMART" id="SM00451"/>
    </source>
</evidence>
<feature type="domain" description="U1-type" evidence="6">
    <location>
        <begin position="9"/>
        <end position="44"/>
    </location>
</feature>
<dbReference type="GO" id="GO:0003723">
    <property type="term" value="F:RNA binding"/>
    <property type="evidence" value="ECO:0007669"/>
    <property type="project" value="TreeGrafter"/>
</dbReference>
<keyword evidence="1" id="KW-0479">Metal-binding</keyword>
<evidence type="ECO:0000256" key="4">
    <source>
        <dbReference type="SAM" id="Coils"/>
    </source>
</evidence>